<dbReference type="Gene3D" id="1.10.287.1260">
    <property type="match status" value="1"/>
</dbReference>
<keyword evidence="5 7" id="KW-1133">Transmembrane helix</keyword>
<name>A0A8J3KSV2_9ACTN</name>
<dbReference type="Proteomes" id="UP000630887">
    <property type="component" value="Unassembled WGS sequence"/>
</dbReference>
<evidence type="ECO:0000256" key="7">
    <source>
        <dbReference type="SAM" id="Phobius"/>
    </source>
</evidence>
<keyword evidence="6 7" id="KW-0472">Membrane</keyword>
<dbReference type="EMBL" id="BONI01000024">
    <property type="protein sequence ID" value="GIG06500.1"/>
    <property type="molecule type" value="Genomic_DNA"/>
</dbReference>
<evidence type="ECO:0000256" key="5">
    <source>
        <dbReference type="ARBA" id="ARBA00022989"/>
    </source>
</evidence>
<protein>
    <submittedName>
        <fullName evidence="10">Mechanosensitive ion channel protein MscS</fullName>
    </submittedName>
</protein>
<feature type="domain" description="Mechanosensitive ion channel MscS" evidence="8">
    <location>
        <begin position="160"/>
        <end position="221"/>
    </location>
</feature>
<gene>
    <name evidence="10" type="ORF">Cco03nite_32000</name>
</gene>
<sequence length="337" mass="36450">MPLSAQPAPEPPLPNADCLADRTCKFLYDLTGSGWLAEGGYYLLVKPVRILLIILGAMIVRALLNHGIDRFVDRTVKGKTLLRPIREKVPTSVATATTVFADRRSQRAEALGSVLKSVVTATVFSLAFLIVLSELEINVGPLLASLGVAGVALGFGAQSLVKDLIAGMFMLLEDQYGVGDTIDTGEALGVVETVGLRIVSIRDIHGVLWHVRNGEIIRVGNKSQGWATVMIDVPIGFVGVDKATAVLRRAVDAFAHDPQYSGYFLESPQVLGVENISVDGAVIRTVCKTSTDRQWDLQREMRRRLTEALEASGIAAQMQASRTLRASLPIQEPPPDR</sequence>
<evidence type="ECO:0000256" key="6">
    <source>
        <dbReference type="ARBA" id="ARBA00023136"/>
    </source>
</evidence>
<feature type="transmembrane region" description="Helical" evidence="7">
    <location>
        <begin position="139"/>
        <end position="161"/>
    </location>
</feature>
<dbReference type="AlphaFoldDB" id="A0A8J3KSV2"/>
<dbReference type="InterPro" id="IPR049142">
    <property type="entry name" value="MS_channel_1st"/>
</dbReference>
<evidence type="ECO:0000256" key="3">
    <source>
        <dbReference type="ARBA" id="ARBA00022475"/>
    </source>
</evidence>
<dbReference type="InterPro" id="IPR011066">
    <property type="entry name" value="MscS_channel_C_sf"/>
</dbReference>
<dbReference type="GO" id="GO:0005886">
    <property type="term" value="C:plasma membrane"/>
    <property type="evidence" value="ECO:0007669"/>
    <property type="project" value="UniProtKB-SubCell"/>
</dbReference>
<dbReference type="SUPFAM" id="SSF82689">
    <property type="entry name" value="Mechanosensitive channel protein MscS (YggB), C-terminal domain"/>
    <property type="match status" value="1"/>
</dbReference>
<dbReference type="InterPro" id="IPR006685">
    <property type="entry name" value="MscS_channel_2nd"/>
</dbReference>
<dbReference type="Pfam" id="PF21088">
    <property type="entry name" value="MS_channel_1st"/>
    <property type="match status" value="1"/>
</dbReference>
<evidence type="ECO:0000313" key="10">
    <source>
        <dbReference type="EMBL" id="GIG06500.1"/>
    </source>
</evidence>
<comment type="similarity">
    <text evidence="2">Belongs to the MscS (TC 1.A.23) family.</text>
</comment>
<dbReference type="PANTHER" id="PTHR30460:SF0">
    <property type="entry name" value="MODERATE CONDUCTANCE MECHANOSENSITIVE CHANNEL YBIO"/>
    <property type="match status" value="1"/>
</dbReference>
<accession>A0A8J3KSV2</accession>
<evidence type="ECO:0000256" key="2">
    <source>
        <dbReference type="ARBA" id="ARBA00008017"/>
    </source>
</evidence>
<feature type="transmembrane region" description="Helical" evidence="7">
    <location>
        <begin position="41"/>
        <end position="64"/>
    </location>
</feature>
<evidence type="ECO:0000256" key="4">
    <source>
        <dbReference type="ARBA" id="ARBA00022692"/>
    </source>
</evidence>
<dbReference type="InterPro" id="IPR023408">
    <property type="entry name" value="MscS_beta-dom_sf"/>
</dbReference>
<dbReference type="Gene3D" id="3.30.70.100">
    <property type="match status" value="1"/>
</dbReference>
<dbReference type="SUPFAM" id="SSF50182">
    <property type="entry name" value="Sm-like ribonucleoproteins"/>
    <property type="match status" value="1"/>
</dbReference>
<dbReference type="PANTHER" id="PTHR30460">
    <property type="entry name" value="MODERATE CONDUCTANCE MECHANOSENSITIVE CHANNEL YBIO"/>
    <property type="match status" value="1"/>
</dbReference>
<evidence type="ECO:0000259" key="8">
    <source>
        <dbReference type="Pfam" id="PF00924"/>
    </source>
</evidence>
<feature type="transmembrane region" description="Helical" evidence="7">
    <location>
        <begin position="113"/>
        <end position="133"/>
    </location>
</feature>
<dbReference type="GO" id="GO:0008381">
    <property type="term" value="F:mechanosensitive monoatomic ion channel activity"/>
    <property type="evidence" value="ECO:0007669"/>
    <property type="project" value="InterPro"/>
</dbReference>
<proteinExistence type="inferred from homology"/>
<feature type="domain" description="Mechanosensitive ion channel transmembrane helices 2/3" evidence="9">
    <location>
        <begin position="119"/>
        <end position="158"/>
    </location>
</feature>
<evidence type="ECO:0000256" key="1">
    <source>
        <dbReference type="ARBA" id="ARBA00004651"/>
    </source>
</evidence>
<dbReference type="InterPro" id="IPR010920">
    <property type="entry name" value="LSM_dom_sf"/>
</dbReference>
<comment type="caution">
    <text evidence="10">The sequence shown here is derived from an EMBL/GenBank/DDBJ whole genome shotgun (WGS) entry which is preliminary data.</text>
</comment>
<comment type="subcellular location">
    <subcellularLocation>
        <location evidence="1">Cell membrane</location>
        <topology evidence="1">Multi-pass membrane protein</topology>
    </subcellularLocation>
</comment>
<organism evidence="10 11">
    <name type="scientific">Catellatospora coxensis</name>
    <dbReference type="NCBI Taxonomy" id="310354"/>
    <lineage>
        <taxon>Bacteria</taxon>
        <taxon>Bacillati</taxon>
        <taxon>Actinomycetota</taxon>
        <taxon>Actinomycetes</taxon>
        <taxon>Micromonosporales</taxon>
        <taxon>Micromonosporaceae</taxon>
        <taxon>Catellatospora</taxon>
    </lineage>
</organism>
<reference evidence="10 11" key="1">
    <citation type="submission" date="2021-01" db="EMBL/GenBank/DDBJ databases">
        <title>Whole genome shotgun sequence of Catellatospora coxensis NBRC 107359.</title>
        <authorList>
            <person name="Komaki H."/>
            <person name="Tamura T."/>
        </authorList>
    </citation>
    <scope>NUCLEOTIDE SEQUENCE [LARGE SCALE GENOMIC DNA]</scope>
    <source>
        <strain evidence="10 11">NBRC 107359</strain>
    </source>
</reference>
<keyword evidence="11" id="KW-1185">Reference proteome</keyword>
<keyword evidence="3" id="KW-1003">Cell membrane</keyword>
<dbReference type="Pfam" id="PF00924">
    <property type="entry name" value="MS_channel_2nd"/>
    <property type="match status" value="1"/>
</dbReference>
<dbReference type="RefSeq" id="WP_203692878.1">
    <property type="nucleotide sequence ID" value="NZ_BAAALC010000033.1"/>
</dbReference>
<dbReference type="SUPFAM" id="SSF82861">
    <property type="entry name" value="Mechanosensitive channel protein MscS (YggB), transmembrane region"/>
    <property type="match status" value="1"/>
</dbReference>
<evidence type="ECO:0000259" key="9">
    <source>
        <dbReference type="Pfam" id="PF21088"/>
    </source>
</evidence>
<keyword evidence="4 7" id="KW-0812">Transmembrane</keyword>
<dbReference type="InterPro" id="IPR045276">
    <property type="entry name" value="YbiO_bact"/>
</dbReference>
<evidence type="ECO:0000313" key="11">
    <source>
        <dbReference type="Proteomes" id="UP000630887"/>
    </source>
</evidence>
<dbReference type="InterPro" id="IPR011014">
    <property type="entry name" value="MscS_channel_TM-2"/>
</dbReference>
<dbReference type="Gene3D" id="2.30.30.60">
    <property type="match status" value="1"/>
</dbReference>